<evidence type="ECO:0000313" key="3">
    <source>
        <dbReference type="Proteomes" id="UP000789508"/>
    </source>
</evidence>
<feature type="compositionally biased region" description="Polar residues" evidence="1">
    <location>
        <begin position="23"/>
        <end position="38"/>
    </location>
</feature>
<keyword evidence="3" id="KW-1185">Reference proteome</keyword>
<dbReference type="Proteomes" id="UP000789508">
    <property type="component" value="Unassembled WGS sequence"/>
</dbReference>
<accession>A0A9N9NQS6</accession>
<feature type="compositionally biased region" description="Acidic residues" evidence="1">
    <location>
        <begin position="44"/>
        <end position="59"/>
    </location>
</feature>
<sequence>MSQNLRKEAATRASRHASKDMWSETSADTVDSWTSAGSKNAEDGILEEVNWEDEVSNSP</sequence>
<organism evidence="2 3">
    <name type="scientific">Ambispora leptoticha</name>
    <dbReference type="NCBI Taxonomy" id="144679"/>
    <lineage>
        <taxon>Eukaryota</taxon>
        <taxon>Fungi</taxon>
        <taxon>Fungi incertae sedis</taxon>
        <taxon>Mucoromycota</taxon>
        <taxon>Glomeromycotina</taxon>
        <taxon>Glomeromycetes</taxon>
        <taxon>Archaeosporales</taxon>
        <taxon>Ambisporaceae</taxon>
        <taxon>Ambispora</taxon>
    </lineage>
</organism>
<feature type="non-terminal residue" evidence="2">
    <location>
        <position position="1"/>
    </location>
</feature>
<evidence type="ECO:0000313" key="2">
    <source>
        <dbReference type="EMBL" id="CAG8755027.1"/>
    </source>
</evidence>
<comment type="caution">
    <text evidence="2">The sequence shown here is derived from an EMBL/GenBank/DDBJ whole genome shotgun (WGS) entry which is preliminary data.</text>
</comment>
<feature type="region of interest" description="Disordered" evidence="1">
    <location>
        <begin position="1"/>
        <end position="59"/>
    </location>
</feature>
<dbReference type="OrthoDB" id="10323522at2759"/>
<feature type="compositionally biased region" description="Basic and acidic residues" evidence="1">
    <location>
        <begin position="1"/>
        <end position="10"/>
    </location>
</feature>
<name>A0A9N9NQS6_9GLOM</name>
<dbReference type="EMBL" id="CAJVPS010043000">
    <property type="protein sequence ID" value="CAG8755027.1"/>
    <property type="molecule type" value="Genomic_DNA"/>
</dbReference>
<proteinExistence type="predicted"/>
<reference evidence="2" key="1">
    <citation type="submission" date="2021-06" db="EMBL/GenBank/DDBJ databases">
        <authorList>
            <person name="Kallberg Y."/>
            <person name="Tangrot J."/>
            <person name="Rosling A."/>
        </authorList>
    </citation>
    <scope>NUCLEOTIDE SEQUENCE</scope>
    <source>
        <strain evidence="2">FL130A</strain>
    </source>
</reference>
<dbReference type="AlphaFoldDB" id="A0A9N9NQS6"/>
<evidence type="ECO:0000256" key="1">
    <source>
        <dbReference type="SAM" id="MobiDB-lite"/>
    </source>
</evidence>
<protein>
    <submittedName>
        <fullName evidence="2">6255_t:CDS:1</fullName>
    </submittedName>
</protein>
<gene>
    <name evidence="2" type="ORF">ALEPTO_LOCUS13442</name>
</gene>